<feature type="binding site" evidence="8">
    <location>
        <position position="61"/>
    </location>
    <ligand>
        <name>Mn(2+)</name>
        <dbReference type="ChEBI" id="CHEBI:29035"/>
        <label>1</label>
    </ligand>
</feature>
<dbReference type="SUPFAM" id="SSF56655">
    <property type="entry name" value="Carbohydrate phosphatase"/>
    <property type="match status" value="1"/>
</dbReference>
<dbReference type="Gene3D" id="3.30.540.10">
    <property type="entry name" value="Fructose-1,6-Bisphosphatase, subunit A, domain 1"/>
    <property type="match status" value="1"/>
</dbReference>
<dbReference type="Pfam" id="PF03320">
    <property type="entry name" value="FBPase_glpX"/>
    <property type="match status" value="1"/>
</dbReference>
<dbReference type="NCBIfam" id="TIGR00330">
    <property type="entry name" value="glpX"/>
    <property type="match status" value="1"/>
</dbReference>
<dbReference type="EMBL" id="JACIIX010000001">
    <property type="protein sequence ID" value="MBB6208628.1"/>
    <property type="molecule type" value="Genomic_DNA"/>
</dbReference>
<dbReference type="PIRSF" id="PIRSF004532">
    <property type="entry name" value="GlpX"/>
    <property type="match status" value="1"/>
</dbReference>
<evidence type="ECO:0000256" key="6">
    <source>
        <dbReference type="ARBA" id="ARBA00023277"/>
    </source>
</evidence>
<dbReference type="PANTHER" id="PTHR30447">
    <property type="entry name" value="FRUCTOSE-1,6-BISPHOSPHATASE CLASS 2"/>
    <property type="match status" value="1"/>
</dbReference>
<reference evidence="9 10" key="1">
    <citation type="submission" date="2020-08" db="EMBL/GenBank/DDBJ databases">
        <title>Genomic Encyclopedia of Type Strains, Phase IV (KMG-IV): sequencing the most valuable type-strain genomes for metagenomic binning, comparative biology and taxonomic classification.</title>
        <authorList>
            <person name="Goeker M."/>
        </authorList>
    </citation>
    <scope>NUCLEOTIDE SEQUENCE [LARGE SCALE GENOMIC DNA]</scope>
    <source>
        <strain evidence="9 10">DSM 11590</strain>
    </source>
</reference>
<dbReference type="GO" id="GO:0006094">
    <property type="term" value="P:gluconeogenesis"/>
    <property type="evidence" value="ECO:0007669"/>
    <property type="project" value="InterPro"/>
</dbReference>
<feature type="binding site" evidence="8">
    <location>
        <position position="93"/>
    </location>
    <ligand>
        <name>Mn(2+)</name>
        <dbReference type="ChEBI" id="CHEBI:29035"/>
        <label>2</label>
    </ligand>
</feature>
<evidence type="ECO:0000313" key="10">
    <source>
        <dbReference type="Proteomes" id="UP000544872"/>
    </source>
</evidence>
<evidence type="ECO:0000256" key="7">
    <source>
        <dbReference type="PIRNR" id="PIRNR004532"/>
    </source>
</evidence>
<keyword evidence="6 7" id="KW-0119">Carbohydrate metabolism</keyword>
<feature type="binding site" evidence="8">
    <location>
        <position position="96"/>
    </location>
    <ligand>
        <name>Mn(2+)</name>
        <dbReference type="ChEBI" id="CHEBI:29035"/>
        <label>2</label>
    </ligand>
</feature>
<evidence type="ECO:0000256" key="2">
    <source>
        <dbReference type="ARBA" id="ARBA00008989"/>
    </source>
</evidence>
<dbReference type="GO" id="GO:0042132">
    <property type="term" value="F:fructose 1,6-bisphosphate 1-phosphatase activity"/>
    <property type="evidence" value="ECO:0007669"/>
    <property type="project" value="UniProtKB-EC"/>
</dbReference>
<keyword evidence="4 9" id="KW-0378">Hydrolase</keyword>
<evidence type="ECO:0000256" key="8">
    <source>
        <dbReference type="PIRSR" id="PIRSR004532-1"/>
    </source>
</evidence>
<dbReference type="GO" id="GO:0030388">
    <property type="term" value="P:fructose 1,6-bisphosphate metabolic process"/>
    <property type="evidence" value="ECO:0007669"/>
    <property type="project" value="TreeGrafter"/>
</dbReference>
<evidence type="ECO:0000313" key="9">
    <source>
        <dbReference type="EMBL" id="MBB6208628.1"/>
    </source>
</evidence>
<sequence length="335" mass="34808">MSNAELSVLGFRMRAATEAAARAAYDWIGRGDKVEGDRAAMAAMRAELANLPVRGTVVVGESGSDGQGDDGTSLLAGDVIGAAGCPAFDIAVDPVEGTSYLARGMTNALAVLAMAPQGTLFRPGPCFYMEKFVGPPAVRGRIDPAMTVAQKLAVLARETGKPVHDLTVFVLEKPRHRDLIQDIYAAGARVALYPAGDIAGALMAAIPDSGIDCLMGTGGTPEGIITACAIRSLGGVFYGRMNPQLNGERMAVKDAGIDTNRWYAAEDLARSDQVVFCATGITTGLLLQGVERQGRSVRTETLLLCGEGSGRQVVSNWQPVAPVSVAASGAGMPQP</sequence>
<protein>
    <recommendedName>
        <fullName evidence="7">Fructose-1,6-bisphosphatase</fullName>
    </recommendedName>
</protein>
<dbReference type="GO" id="GO:0006071">
    <property type="term" value="P:glycerol metabolic process"/>
    <property type="evidence" value="ECO:0007669"/>
    <property type="project" value="InterPro"/>
</dbReference>
<keyword evidence="3 8" id="KW-0479">Metal-binding</keyword>
<keyword evidence="5 8" id="KW-0464">Manganese</keyword>
<proteinExistence type="inferred from homology"/>
<dbReference type="InterPro" id="IPR004464">
    <property type="entry name" value="FBPase_class-2/SBPase"/>
</dbReference>
<comment type="similarity">
    <text evidence="2 7">Belongs to the FBPase class 2 family.</text>
</comment>
<dbReference type="GO" id="GO:0005829">
    <property type="term" value="C:cytosol"/>
    <property type="evidence" value="ECO:0007669"/>
    <property type="project" value="TreeGrafter"/>
</dbReference>
<dbReference type="AlphaFoldDB" id="A0A7W9ZBV7"/>
<keyword evidence="10" id="KW-1185">Reference proteome</keyword>
<name>A0A7W9ZBV7_NOVIT</name>
<dbReference type="PANTHER" id="PTHR30447:SF0">
    <property type="entry name" value="FRUCTOSE-1,6-BISPHOSPHATASE 1 CLASS 2-RELATED"/>
    <property type="match status" value="1"/>
</dbReference>
<feature type="binding site" evidence="8">
    <location>
        <position position="37"/>
    </location>
    <ligand>
        <name>Mn(2+)</name>
        <dbReference type="ChEBI" id="CHEBI:29035"/>
        <label>1</label>
    </ligand>
</feature>
<dbReference type="Gene3D" id="3.40.190.90">
    <property type="match status" value="1"/>
</dbReference>
<evidence type="ECO:0000256" key="1">
    <source>
        <dbReference type="ARBA" id="ARBA00001273"/>
    </source>
</evidence>
<dbReference type="Proteomes" id="UP000544872">
    <property type="component" value="Unassembled WGS sequence"/>
</dbReference>
<accession>A0A7W9ZBV7</accession>
<comment type="cofactor">
    <cofactor evidence="8">
        <name>Mn(2+)</name>
        <dbReference type="ChEBI" id="CHEBI:29035"/>
    </cofactor>
</comment>
<dbReference type="GO" id="GO:0046872">
    <property type="term" value="F:metal ion binding"/>
    <property type="evidence" value="ECO:0007669"/>
    <property type="project" value="UniProtKB-KW"/>
</dbReference>
<evidence type="ECO:0000256" key="3">
    <source>
        <dbReference type="ARBA" id="ARBA00022723"/>
    </source>
</evidence>
<gene>
    <name evidence="9" type="ORF">FHS48_000009</name>
</gene>
<comment type="catalytic activity">
    <reaction evidence="1">
        <text>beta-D-fructose 1,6-bisphosphate + H2O = beta-D-fructose 6-phosphate + phosphate</text>
        <dbReference type="Rhea" id="RHEA:11064"/>
        <dbReference type="ChEBI" id="CHEBI:15377"/>
        <dbReference type="ChEBI" id="CHEBI:32966"/>
        <dbReference type="ChEBI" id="CHEBI:43474"/>
        <dbReference type="ChEBI" id="CHEBI:57634"/>
        <dbReference type="EC" id="3.1.3.11"/>
    </reaction>
</comment>
<organism evidence="9 10">
    <name type="scientific">Novispirillum itersonii</name>
    <name type="common">Aquaspirillum itersonii</name>
    <dbReference type="NCBI Taxonomy" id="189"/>
    <lineage>
        <taxon>Bacteria</taxon>
        <taxon>Pseudomonadati</taxon>
        <taxon>Pseudomonadota</taxon>
        <taxon>Alphaproteobacteria</taxon>
        <taxon>Rhodospirillales</taxon>
        <taxon>Novispirillaceae</taxon>
        <taxon>Novispirillum</taxon>
    </lineage>
</organism>
<feature type="binding site" evidence="8">
    <location>
        <position position="222"/>
    </location>
    <ligand>
        <name>Mn(2+)</name>
        <dbReference type="ChEBI" id="CHEBI:29035"/>
        <label>2</label>
    </ligand>
</feature>
<dbReference type="RefSeq" id="WP_311769050.1">
    <property type="nucleotide sequence ID" value="NZ_JACIIX010000001.1"/>
</dbReference>
<comment type="caution">
    <text evidence="9">The sequence shown here is derived from an EMBL/GenBank/DDBJ whole genome shotgun (WGS) entry which is preliminary data.</text>
</comment>
<evidence type="ECO:0000256" key="5">
    <source>
        <dbReference type="ARBA" id="ARBA00023211"/>
    </source>
</evidence>
<evidence type="ECO:0000256" key="4">
    <source>
        <dbReference type="ARBA" id="ARBA00022801"/>
    </source>
</evidence>